<dbReference type="EMBL" id="VSRR010001800">
    <property type="protein sequence ID" value="MPC27772.1"/>
    <property type="molecule type" value="Genomic_DNA"/>
</dbReference>
<dbReference type="AlphaFoldDB" id="A0A5B7E199"/>
<reference evidence="2 3" key="1">
    <citation type="submission" date="2019-05" db="EMBL/GenBank/DDBJ databases">
        <title>Another draft genome of Portunus trituberculatus and its Hox gene families provides insights of decapod evolution.</title>
        <authorList>
            <person name="Jeong J.-H."/>
            <person name="Song I."/>
            <person name="Kim S."/>
            <person name="Choi T."/>
            <person name="Kim D."/>
            <person name="Ryu S."/>
            <person name="Kim W."/>
        </authorList>
    </citation>
    <scope>NUCLEOTIDE SEQUENCE [LARGE SCALE GENOMIC DNA]</scope>
    <source>
        <tissue evidence="2">Muscle</tissue>
    </source>
</reference>
<sequence>MVFTARPRHLFLASTVPPPHPSLPRTNPITPGNSRVAWRRGVPGVHSGSVGEHCHGATRTLVLVMLVYYVDARKFRAGVAAGSVGTTADDIDTRKARWGVPRWLAGRCSPPGHFGDGREPSSAAARPFVTAVAPSPSSSPTPQEHITDFLFSS</sequence>
<organism evidence="2 3">
    <name type="scientific">Portunus trituberculatus</name>
    <name type="common">Swimming crab</name>
    <name type="synonym">Neptunus trituberculatus</name>
    <dbReference type="NCBI Taxonomy" id="210409"/>
    <lineage>
        <taxon>Eukaryota</taxon>
        <taxon>Metazoa</taxon>
        <taxon>Ecdysozoa</taxon>
        <taxon>Arthropoda</taxon>
        <taxon>Crustacea</taxon>
        <taxon>Multicrustacea</taxon>
        <taxon>Malacostraca</taxon>
        <taxon>Eumalacostraca</taxon>
        <taxon>Eucarida</taxon>
        <taxon>Decapoda</taxon>
        <taxon>Pleocyemata</taxon>
        <taxon>Brachyura</taxon>
        <taxon>Eubrachyura</taxon>
        <taxon>Portunoidea</taxon>
        <taxon>Portunidae</taxon>
        <taxon>Portuninae</taxon>
        <taxon>Portunus</taxon>
    </lineage>
</organism>
<evidence type="ECO:0000313" key="3">
    <source>
        <dbReference type="Proteomes" id="UP000324222"/>
    </source>
</evidence>
<keyword evidence="3" id="KW-1185">Reference proteome</keyword>
<feature type="region of interest" description="Disordered" evidence="1">
    <location>
        <begin position="109"/>
        <end position="144"/>
    </location>
</feature>
<protein>
    <submittedName>
        <fullName evidence="2">Uncharacterized protein</fullName>
    </submittedName>
</protein>
<evidence type="ECO:0000313" key="2">
    <source>
        <dbReference type="EMBL" id="MPC27772.1"/>
    </source>
</evidence>
<accession>A0A5B7E199</accession>
<proteinExistence type="predicted"/>
<gene>
    <name evidence="2" type="ORF">E2C01_020953</name>
</gene>
<comment type="caution">
    <text evidence="2">The sequence shown here is derived from an EMBL/GenBank/DDBJ whole genome shotgun (WGS) entry which is preliminary data.</text>
</comment>
<name>A0A5B7E199_PORTR</name>
<evidence type="ECO:0000256" key="1">
    <source>
        <dbReference type="SAM" id="MobiDB-lite"/>
    </source>
</evidence>
<dbReference type="Proteomes" id="UP000324222">
    <property type="component" value="Unassembled WGS sequence"/>
</dbReference>
<feature type="compositionally biased region" description="Low complexity" evidence="1">
    <location>
        <begin position="129"/>
        <end position="142"/>
    </location>
</feature>